<name>A0A151I3F8_9HYME</name>
<organism evidence="2 3">
    <name type="scientific">Atta colombica</name>
    <dbReference type="NCBI Taxonomy" id="520822"/>
    <lineage>
        <taxon>Eukaryota</taxon>
        <taxon>Metazoa</taxon>
        <taxon>Ecdysozoa</taxon>
        <taxon>Arthropoda</taxon>
        <taxon>Hexapoda</taxon>
        <taxon>Insecta</taxon>
        <taxon>Pterygota</taxon>
        <taxon>Neoptera</taxon>
        <taxon>Endopterygota</taxon>
        <taxon>Hymenoptera</taxon>
        <taxon>Apocrita</taxon>
        <taxon>Aculeata</taxon>
        <taxon>Formicoidea</taxon>
        <taxon>Formicidae</taxon>
        <taxon>Myrmicinae</taxon>
        <taxon>Atta</taxon>
    </lineage>
</organism>
<dbReference type="InterPro" id="IPR007867">
    <property type="entry name" value="GMC_OxRtase_C"/>
</dbReference>
<dbReference type="GO" id="GO:0016614">
    <property type="term" value="F:oxidoreductase activity, acting on CH-OH group of donors"/>
    <property type="evidence" value="ECO:0007669"/>
    <property type="project" value="InterPro"/>
</dbReference>
<dbReference type="InterPro" id="IPR036188">
    <property type="entry name" value="FAD/NAD-bd_sf"/>
</dbReference>
<feature type="domain" description="Glucose-methanol-choline oxidoreductase C-terminal" evidence="1">
    <location>
        <begin position="1"/>
        <end position="28"/>
    </location>
</feature>
<keyword evidence="3" id="KW-1185">Reference proteome</keyword>
<dbReference type="STRING" id="520822.A0A151I3F8"/>
<dbReference type="SUPFAM" id="SSF51905">
    <property type="entry name" value="FAD/NAD(P)-binding domain"/>
    <property type="match status" value="1"/>
</dbReference>
<dbReference type="Proteomes" id="UP000078540">
    <property type="component" value="Unassembled WGS sequence"/>
</dbReference>
<evidence type="ECO:0000313" key="3">
    <source>
        <dbReference type="Proteomes" id="UP000078540"/>
    </source>
</evidence>
<evidence type="ECO:0000259" key="1">
    <source>
        <dbReference type="Pfam" id="PF05199"/>
    </source>
</evidence>
<accession>A0A151I3F8</accession>
<sequence length="62" mass="7182">MRNLYVVDASVLPSLPSGNINAPVIALAQRAARIFKRKRKEEKKKRKQPKSYNICYIFNICM</sequence>
<proteinExistence type="predicted"/>
<dbReference type="Gene3D" id="3.50.50.60">
    <property type="entry name" value="FAD/NAD(P)-binding domain"/>
    <property type="match status" value="1"/>
</dbReference>
<dbReference type="AlphaFoldDB" id="A0A151I3F8"/>
<protein>
    <recommendedName>
        <fullName evidence="1">Glucose-methanol-choline oxidoreductase C-terminal domain-containing protein</fullName>
    </recommendedName>
</protein>
<gene>
    <name evidence="2" type="ORF">ALC53_08065</name>
</gene>
<dbReference type="EMBL" id="KQ976534">
    <property type="protein sequence ID" value="KYM81470.1"/>
    <property type="molecule type" value="Genomic_DNA"/>
</dbReference>
<dbReference type="Pfam" id="PF05199">
    <property type="entry name" value="GMC_oxred_C"/>
    <property type="match status" value="1"/>
</dbReference>
<evidence type="ECO:0000313" key="2">
    <source>
        <dbReference type="EMBL" id="KYM81470.1"/>
    </source>
</evidence>
<reference evidence="2 3" key="1">
    <citation type="submission" date="2015-09" db="EMBL/GenBank/DDBJ databases">
        <title>Atta colombica WGS genome.</title>
        <authorList>
            <person name="Nygaard S."/>
            <person name="Hu H."/>
            <person name="Boomsma J."/>
            <person name="Zhang G."/>
        </authorList>
    </citation>
    <scope>NUCLEOTIDE SEQUENCE [LARGE SCALE GENOMIC DNA]</scope>
    <source>
        <strain evidence="2">Treedump-2</strain>
        <tissue evidence="2">Whole body</tissue>
    </source>
</reference>